<dbReference type="Proteomes" id="UP000827092">
    <property type="component" value="Unassembled WGS sequence"/>
</dbReference>
<evidence type="ECO:0000313" key="2">
    <source>
        <dbReference type="Proteomes" id="UP000827092"/>
    </source>
</evidence>
<proteinExistence type="predicted"/>
<dbReference type="GO" id="GO:0003690">
    <property type="term" value="F:double-stranded DNA binding"/>
    <property type="evidence" value="ECO:0007669"/>
    <property type="project" value="TreeGrafter"/>
</dbReference>
<reference evidence="1 2" key="1">
    <citation type="journal article" date="2022" name="Nat. Ecol. Evol.">
        <title>A masculinizing supergene underlies an exaggerated male reproductive morph in a spider.</title>
        <authorList>
            <person name="Hendrickx F."/>
            <person name="De Corte Z."/>
            <person name="Sonet G."/>
            <person name="Van Belleghem S.M."/>
            <person name="Kostlbacher S."/>
            <person name="Vangestel C."/>
        </authorList>
    </citation>
    <scope>NUCLEOTIDE SEQUENCE [LARGE SCALE GENOMIC DNA]</scope>
    <source>
        <strain evidence="1">W744_W776</strain>
    </source>
</reference>
<keyword evidence="2" id="KW-1185">Reference proteome</keyword>
<dbReference type="GO" id="GO:0008094">
    <property type="term" value="F:ATP-dependent activity, acting on DNA"/>
    <property type="evidence" value="ECO:0007669"/>
    <property type="project" value="TreeGrafter"/>
</dbReference>
<protein>
    <submittedName>
        <fullName evidence="1">Uncharacterized protein</fullName>
    </submittedName>
</protein>
<dbReference type="GO" id="GO:0033063">
    <property type="term" value="C:Rad51B-Rad51C-Rad51D-XRCC2 complex"/>
    <property type="evidence" value="ECO:0007669"/>
    <property type="project" value="InterPro"/>
</dbReference>
<accession>A0AAV6V829</accession>
<dbReference type="GO" id="GO:0000400">
    <property type="term" value="F:four-way junction DNA binding"/>
    <property type="evidence" value="ECO:0007669"/>
    <property type="project" value="TreeGrafter"/>
</dbReference>
<dbReference type="GO" id="GO:0005657">
    <property type="term" value="C:replication fork"/>
    <property type="evidence" value="ECO:0007669"/>
    <property type="project" value="TreeGrafter"/>
</dbReference>
<sequence length="125" mass="13909">MRFDCINFFVLFPGAVSHPKKKFHSSVVRENEVVPALGNTWSHCVNTRIVAQFIDSNVRQLTIVKSPVAPNAAVRYTLDESGIILTGDDIEFVNVLSRNRQSIATKNKFLTSEITAHPGAVSWKP</sequence>
<dbReference type="Gene3D" id="3.40.50.300">
    <property type="entry name" value="P-loop containing nucleotide triphosphate hydrolases"/>
    <property type="match status" value="1"/>
</dbReference>
<evidence type="ECO:0000313" key="1">
    <source>
        <dbReference type="EMBL" id="KAG8192028.1"/>
    </source>
</evidence>
<dbReference type="SUPFAM" id="SSF52540">
    <property type="entry name" value="P-loop containing nucleoside triphosphate hydrolases"/>
    <property type="match status" value="1"/>
</dbReference>
<dbReference type="InterPro" id="IPR027417">
    <property type="entry name" value="P-loop_NTPase"/>
</dbReference>
<dbReference type="EMBL" id="JAFNEN010000146">
    <property type="protein sequence ID" value="KAG8192028.1"/>
    <property type="molecule type" value="Genomic_DNA"/>
</dbReference>
<dbReference type="PANTHER" id="PTHR46456">
    <property type="entry name" value="DNA REPAIR PROTEIN RAD51 HOMOLOG 2"/>
    <property type="match status" value="1"/>
</dbReference>
<dbReference type="AlphaFoldDB" id="A0AAV6V829"/>
<organism evidence="1 2">
    <name type="scientific">Oedothorax gibbosus</name>
    <dbReference type="NCBI Taxonomy" id="931172"/>
    <lineage>
        <taxon>Eukaryota</taxon>
        <taxon>Metazoa</taxon>
        <taxon>Ecdysozoa</taxon>
        <taxon>Arthropoda</taxon>
        <taxon>Chelicerata</taxon>
        <taxon>Arachnida</taxon>
        <taxon>Araneae</taxon>
        <taxon>Araneomorphae</taxon>
        <taxon>Entelegynae</taxon>
        <taxon>Araneoidea</taxon>
        <taxon>Linyphiidae</taxon>
        <taxon>Erigoninae</taxon>
        <taxon>Oedothorax</taxon>
    </lineage>
</organism>
<dbReference type="PANTHER" id="PTHR46456:SF1">
    <property type="entry name" value="DNA REPAIR PROTEIN RAD51 HOMOLOG 2"/>
    <property type="match status" value="1"/>
</dbReference>
<dbReference type="InterPro" id="IPR030548">
    <property type="entry name" value="RAD51B"/>
</dbReference>
<dbReference type="GO" id="GO:0000724">
    <property type="term" value="P:double-strand break repair via homologous recombination"/>
    <property type="evidence" value="ECO:0007669"/>
    <property type="project" value="InterPro"/>
</dbReference>
<gene>
    <name evidence="1" type="ORF">JTE90_025294</name>
</gene>
<name>A0AAV6V829_9ARAC</name>
<comment type="caution">
    <text evidence="1">The sequence shown here is derived from an EMBL/GenBank/DDBJ whole genome shotgun (WGS) entry which is preliminary data.</text>
</comment>
<dbReference type="GO" id="GO:0003697">
    <property type="term" value="F:single-stranded DNA binding"/>
    <property type="evidence" value="ECO:0007669"/>
    <property type="project" value="TreeGrafter"/>
</dbReference>